<evidence type="ECO:0000313" key="2">
    <source>
        <dbReference type="WBParaSite" id="nRc.2.0.1.t10415-RA"/>
    </source>
</evidence>
<protein>
    <submittedName>
        <fullName evidence="2">Uncharacterized protein</fullName>
    </submittedName>
</protein>
<sequence>MISRIVAFQKSRFNVAFGCTFVFIGTAEEKRGENYANILSIEISTMTALKSKNYYASSERGQKSFRIAAGRVNVFQFAVDVVEKRRFPKLLILPNWMVLDARSMKTLTLRASEILLSKIYFKQDFKTSNRRTLLLNNCRCDGRFFKHGTSRQTISGEENRR</sequence>
<reference evidence="2" key="1">
    <citation type="submission" date="2022-11" db="UniProtKB">
        <authorList>
            <consortium name="WormBaseParasite"/>
        </authorList>
    </citation>
    <scope>IDENTIFICATION</scope>
</reference>
<accession>A0A915I8D0</accession>
<name>A0A915I8D0_ROMCU</name>
<dbReference type="AlphaFoldDB" id="A0A915I8D0"/>
<dbReference type="Proteomes" id="UP000887565">
    <property type="component" value="Unplaced"/>
</dbReference>
<keyword evidence="1" id="KW-1185">Reference proteome</keyword>
<dbReference type="WBParaSite" id="nRc.2.0.1.t10415-RA">
    <property type="protein sequence ID" value="nRc.2.0.1.t10415-RA"/>
    <property type="gene ID" value="nRc.2.0.1.g10415"/>
</dbReference>
<evidence type="ECO:0000313" key="1">
    <source>
        <dbReference type="Proteomes" id="UP000887565"/>
    </source>
</evidence>
<proteinExistence type="predicted"/>
<organism evidence="1 2">
    <name type="scientific">Romanomermis culicivorax</name>
    <name type="common">Nematode worm</name>
    <dbReference type="NCBI Taxonomy" id="13658"/>
    <lineage>
        <taxon>Eukaryota</taxon>
        <taxon>Metazoa</taxon>
        <taxon>Ecdysozoa</taxon>
        <taxon>Nematoda</taxon>
        <taxon>Enoplea</taxon>
        <taxon>Dorylaimia</taxon>
        <taxon>Mermithida</taxon>
        <taxon>Mermithoidea</taxon>
        <taxon>Mermithidae</taxon>
        <taxon>Romanomermis</taxon>
    </lineage>
</organism>